<dbReference type="RefSeq" id="WP_345122706.1">
    <property type="nucleotide sequence ID" value="NZ_BAABAT010000003.1"/>
</dbReference>
<sequence>MVLLFLDVDGVLIPLRERPGARRPAPSSGNPLLSRVDPADGPRLLALGAELVWATGWLSEANAVLSPRLGLPSLPVVTWPDDESEVPRGVHWKTAAIVRWAAGRPFAWLDDETTDADRHQVAATHPGPVLVHRVDPLVGLTVTDVATVGRWLSAL</sequence>
<name>A0ABP8D1A2_9ACTN</name>
<protein>
    <submittedName>
        <fullName evidence="1">HAD domain-containing protein</fullName>
    </submittedName>
</protein>
<accession>A0ABP8D1A2</accession>
<dbReference type="Pfam" id="PF18143">
    <property type="entry name" value="HAD_SAK_2"/>
    <property type="match status" value="1"/>
</dbReference>
<proteinExistence type="predicted"/>
<keyword evidence="2" id="KW-1185">Reference proteome</keyword>
<dbReference type="Proteomes" id="UP001500620">
    <property type="component" value="Unassembled WGS sequence"/>
</dbReference>
<comment type="caution">
    <text evidence="1">The sequence shown here is derived from an EMBL/GenBank/DDBJ whole genome shotgun (WGS) entry which is preliminary data.</text>
</comment>
<evidence type="ECO:0000313" key="2">
    <source>
        <dbReference type="Proteomes" id="UP001500620"/>
    </source>
</evidence>
<gene>
    <name evidence="1" type="ORF">GCM10022255_015160</name>
</gene>
<organism evidence="1 2">
    <name type="scientific">Dactylosporangium darangshiense</name>
    <dbReference type="NCBI Taxonomy" id="579108"/>
    <lineage>
        <taxon>Bacteria</taxon>
        <taxon>Bacillati</taxon>
        <taxon>Actinomycetota</taxon>
        <taxon>Actinomycetes</taxon>
        <taxon>Micromonosporales</taxon>
        <taxon>Micromonosporaceae</taxon>
        <taxon>Dactylosporangium</taxon>
    </lineage>
</organism>
<reference evidence="2" key="1">
    <citation type="journal article" date="2019" name="Int. J. Syst. Evol. Microbiol.">
        <title>The Global Catalogue of Microorganisms (GCM) 10K type strain sequencing project: providing services to taxonomists for standard genome sequencing and annotation.</title>
        <authorList>
            <consortium name="The Broad Institute Genomics Platform"/>
            <consortium name="The Broad Institute Genome Sequencing Center for Infectious Disease"/>
            <person name="Wu L."/>
            <person name="Ma J."/>
        </authorList>
    </citation>
    <scope>NUCLEOTIDE SEQUENCE [LARGE SCALE GENOMIC DNA]</scope>
    <source>
        <strain evidence="2">JCM 17441</strain>
    </source>
</reference>
<evidence type="ECO:0000313" key="1">
    <source>
        <dbReference type="EMBL" id="GAA4245915.1"/>
    </source>
</evidence>
<dbReference type="EMBL" id="BAABAT010000003">
    <property type="protein sequence ID" value="GAA4245915.1"/>
    <property type="molecule type" value="Genomic_DNA"/>
</dbReference>